<sequence length="102" mass="11366">MLKQCYNSPVWLSCTIMGLTTPKSQEPCNGLDCSGGCNCNPEKGGRVRHTYIYKPLFSLSHILPLLLQEAFLASGPYPHMSQNKGTSAKFDRPSKSWVKDMK</sequence>
<keyword evidence="3" id="KW-1185">Reference proteome</keyword>
<dbReference type="AlphaFoldDB" id="A0A8C7LTR0"/>
<evidence type="ECO:0000256" key="1">
    <source>
        <dbReference type="SAM" id="MobiDB-lite"/>
    </source>
</evidence>
<organism evidence="2 3">
    <name type="scientific">Oncorhynchus mykiss</name>
    <name type="common">Rainbow trout</name>
    <name type="synonym">Salmo gairdneri</name>
    <dbReference type="NCBI Taxonomy" id="8022"/>
    <lineage>
        <taxon>Eukaryota</taxon>
        <taxon>Metazoa</taxon>
        <taxon>Chordata</taxon>
        <taxon>Craniata</taxon>
        <taxon>Vertebrata</taxon>
        <taxon>Euteleostomi</taxon>
        <taxon>Actinopterygii</taxon>
        <taxon>Neopterygii</taxon>
        <taxon>Teleostei</taxon>
        <taxon>Protacanthopterygii</taxon>
        <taxon>Salmoniformes</taxon>
        <taxon>Salmonidae</taxon>
        <taxon>Salmoninae</taxon>
        <taxon>Oncorhynchus</taxon>
    </lineage>
</organism>
<dbReference type="Ensembl" id="ENSOMYT00000003300.2">
    <property type="protein sequence ID" value="ENSOMYP00000002955.1"/>
    <property type="gene ID" value="ENSOMYG00000001584.2"/>
</dbReference>
<reference evidence="2" key="1">
    <citation type="submission" date="2020-07" db="EMBL/GenBank/DDBJ databases">
        <title>A long reads based de novo assembly of the rainbow trout Arlee double haploid line genome.</title>
        <authorList>
            <person name="Gao G."/>
            <person name="Palti Y."/>
        </authorList>
    </citation>
    <scope>NUCLEOTIDE SEQUENCE [LARGE SCALE GENOMIC DNA]</scope>
</reference>
<feature type="region of interest" description="Disordered" evidence="1">
    <location>
        <begin position="79"/>
        <end position="102"/>
    </location>
</feature>
<accession>A0A8C7LTR0</accession>
<reference evidence="2" key="3">
    <citation type="submission" date="2025-09" db="UniProtKB">
        <authorList>
            <consortium name="Ensembl"/>
        </authorList>
    </citation>
    <scope>IDENTIFICATION</scope>
</reference>
<reference evidence="2" key="2">
    <citation type="submission" date="2025-08" db="UniProtKB">
        <authorList>
            <consortium name="Ensembl"/>
        </authorList>
    </citation>
    <scope>IDENTIFICATION</scope>
</reference>
<proteinExistence type="predicted"/>
<feature type="compositionally biased region" description="Basic and acidic residues" evidence="1">
    <location>
        <begin position="89"/>
        <end position="102"/>
    </location>
</feature>
<evidence type="ECO:0000313" key="3">
    <source>
        <dbReference type="Proteomes" id="UP000694395"/>
    </source>
</evidence>
<evidence type="ECO:0000313" key="2">
    <source>
        <dbReference type="Ensembl" id="ENSOMYP00000002955.1"/>
    </source>
</evidence>
<protein>
    <submittedName>
        <fullName evidence="2">Uncharacterized protein</fullName>
    </submittedName>
</protein>
<dbReference type="Proteomes" id="UP000694395">
    <property type="component" value="Chromosome 9"/>
</dbReference>
<name>A0A8C7LTR0_ONCMY</name>